<dbReference type="GO" id="GO:0031410">
    <property type="term" value="C:cytoplasmic vesicle"/>
    <property type="evidence" value="ECO:0007669"/>
    <property type="project" value="TreeGrafter"/>
</dbReference>
<evidence type="ECO:0000256" key="4">
    <source>
        <dbReference type="ARBA" id="ARBA00023128"/>
    </source>
</evidence>
<sequence>PFRRNDALDSEPGESDCSSASRVPLDNKHLLCAERVGQMTKTYNDIDAVTRLLEEKERDLELAARIGQSLLKKNRALSEQNQYLEEQVVNIREEVTQLHHELNLKDELLQIYTNAAEESEEEASPTSVHSLSHLHLRSETETYEEKEQQLVNDCVKELSDLQISSIAEELARKTEDASRQQEEITHLLSQIVDLQKKAKTCALENEELSQHLIAAKDAQRQLTAELQDLEEKYLECIEMLHEAQEELKNLRNRSVSAGTPRRYHPLGLFPMDSLAAEIEGSMRKELSQDFPELEEQKVRHKRVFETVKNINQSVRQRTPAPPPANIPGSNQMLSSLSPAPSDNSGNNITTLDNRAQSILLEAESADNRSGNPRSCSEDLKLALRRLSLRRQNCLSERRFFEEERERRQRDPPGLRDGGRYTHALVPTDSIMSLGSWPSRPYLPDKLQIVKPLEGSATLLHWQQLAQPNLGGILDARPGVVPKGFRPLELELEEVYHYAEYEEDEPGEQYFQNLPNTSTPNPFYPGKCMAHTSSTYTFTTCKILHPSDELTRVTPSLNPTPMSSCVMSPSRLSTPVATPCTPRRLSLSQSQSFTNLRDSTKTFSTSLGLVRLLQERGISAAVYQPQSWDRGSGGVLFSTSVLPCPPPDPRKPTTPPSSPSLCSQSPGGTAVDEDAAFSFKSPSYENFLASKPARSILKEVAGVSGAQAKDCESQTDVSVSHLNLVDKLKRLGLASPGASGTSAGGIRRPSPILGPLGGLRSATSPFTPLNEGLRRNRSYPAVVGASMAMKGPGPQEDELLLAPKLPKQTSLK</sequence>
<evidence type="ECO:0008006" key="11">
    <source>
        <dbReference type="Google" id="ProtNLM"/>
    </source>
</evidence>
<evidence type="ECO:0000256" key="3">
    <source>
        <dbReference type="ARBA" id="ARBA00023054"/>
    </source>
</evidence>
<feature type="coiled-coil region" evidence="5">
    <location>
        <begin position="163"/>
        <end position="253"/>
    </location>
</feature>
<dbReference type="PANTHER" id="PTHR15751:SF11">
    <property type="entry name" value="TRAFFICKING KINESIN-BINDING PROTEIN 1"/>
    <property type="match status" value="1"/>
</dbReference>
<feature type="compositionally biased region" description="Pro residues" evidence="6">
    <location>
        <begin position="642"/>
        <end position="657"/>
    </location>
</feature>
<organism evidence="9 10">
    <name type="scientific">Electrophorus electricus</name>
    <name type="common">Electric eel</name>
    <name type="synonym">Gymnotus electricus</name>
    <dbReference type="NCBI Taxonomy" id="8005"/>
    <lineage>
        <taxon>Eukaryota</taxon>
        <taxon>Metazoa</taxon>
        <taxon>Chordata</taxon>
        <taxon>Craniata</taxon>
        <taxon>Vertebrata</taxon>
        <taxon>Euteleostomi</taxon>
        <taxon>Actinopterygii</taxon>
        <taxon>Neopterygii</taxon>
        <taxon>Teleostei</taxon>
        <taxon>Ostariophysi</taxon>
        <taxon>Gymnotiformes</taxon>
        <taxon>Gymnotoidei</taxon>
        <taxon>Gymnotidae</taxon>
        <taxon>Electrophorus</taxon>
    </lineage>
</organism>
<dbReference type="GO" id="GO:0008333">
    <property type="term" value="P:endosome to lysosome transport"/>
    <property type="evidence" value="ECO:0007669"/>
    <property type="project" value="TreeGrafter"/>
</dbReference>
<dbReference type="GO" id="GO:0047496">
    <property type="term" value="P:vesicle transport along microtubule"/>
    <property type="evidence" value="ECO:0007669"/>
    <property type="project" value="TreeGrafter"/>
</dbReference>
<dbReference type="GeneTree" id="ENSGT00940000155697"/>
<comment type="subcellular location">
    <subcellularLocation>
        <location evidence="1">Mitochondrion</location>
    </subcellularLocation>
</comment>
<dbReference type="GO" id="GO:0050811">
    <property type="term" value="F:GABA receptor binding"/>
    <property type="evidence" value="ECO:0007669"/>
    <property type="project" value="TreeGrafter"/>
</dbReference>
<keyword evidence="4" id="KW-0496">Mitochondrion</keyword>
<evidence type="ECO:0000256" key="2">
    <source>
        <dbReference type="ARBA" id="ARBA00007007"/>
    </source>
</evidence>
<evidence type="ECO:0000259" key="8">
    <source>
        <dbReference type="SMART" id="SM01424"/>
    </source>
</evidence>
<gene>
    <name evidence="9" type="primary">TRAK1</name>
</gene>
<feature type="domain" description="HAP1 N-terminal" evidence="8">
    <location>
        <begin position="5"/>
        <end position="253"/>
    </location>
</feature>
<dbReference type="Pfam" id="PF04849">
    <property type="entry name" value="HAP1_N"/>
    <property type="match status" value="2"/>
</dbReference>
<dbReference type="GO" id="GO:0022008">
    <property type="term" value="P:neurogenesis"/>
    <property type="evidence" value="ECO:0007669"/>
    <property type="project" value="TreeGrafter"/>
</dbReference>
<feature type="compositionally biased region" description="Low complexity" evidence="6">
    <location>
        <begin position="735"/>
        <end position="744"/>
    </location>
</feature>
<dbReference type="PANTHER" id="PTHR15751">
    <property type="entry name" value="TRAFFICKING KINESIN-BINDING PROTEIN"/>
    <property type="match status" value="1"/>
</dbReference>
<protein>
    <recommendedName>
        <fullName evidence="11">Trafficking protein, kinesin binding 1a</fullName>
    </recommendedName>
</protein>
<reference evidence="9" key="3">
    <citation type="submission" date="2025-09" db="UniProtKB">
        <authorList>
            <consortium name="Ensembl"/>
        </authorList>
    </citation>
    <scope>IDENTIFICATION</scope>
</reference>
<dbReference type="GO" id="GO:0030425">
    <property type="term" value="C:dendrite"/>
    <property type="evidence" value="ECO:0007669"/>
    <property type="project" value="TreeGrafter"/>
</dbReference>
<dbReference type="Proteomes" id="UP000314983">
    <property type="component" value="Chromosome 1"/>
</dbReference>
<feature type="coiled-coil region" evidence="5">
    <location>
        <begin position="46"/>
        <end position="101"/>
    </location>
</feature>
<feature type="region of interest" description="Disordered" evidence="6">
    <location>
        <begin position="400"/>
        <end position="421"/>
    </location>
</feature>
<comment type="similarity">
    <text evidence="2">Belongs to the milton family.</text>
</comment>
<keyword evidence="3 5" id="KW-0175">Coiled coil</keyword>
<dbReference type="InterPro" id="IPR022154">
    <property type="entry name" value="TRAK1/2_C"/>
</dbReference>
<name>A0AAY5F1D3_ELEEL</name>
<feature type="domain" description="Trafficking kinesin-binding protein C-terminal" evidence="7">
    <location>
        <begin position="315"/>
        <end position="455"/>
    </location>
</feature>
<evidence type="ECO:0000256" key="1">
    <source>
        <dbReference type="ARBA" id="ARBA00004173"/>
    </source>
</evidence>
<feature type="compositionally biased region" description="Polar residues" evidence="6">
    <location>
        <begin position="327"/>
        <end position="349"/>
    </location>
</feature>
<feature type="region of interest" description="Disordered" evidence="6">
    <location>
        <begin position="735"/>
        <end position="811"/>
    </location>
</feature>
<dbReference type="Pfam" id="PF12448">
    <property type="entry name" value="Milton"/>
    <property type="match status" value="1"/>
</dbReference>
<dbReference type="InterPro" id="IPR051946">
    <property type="entry name" value="Intracell_Traff-Reg"/>
</dbReference>
<dbReference type="SMART" id="SM01424">
    <property type="entry name" value="HAP1_N"/>
    <property type="match status" value="1"/>
</dbReference>
<feature type="region of interest" description="Disordered" evidence="6">
    <location>
        <begin position="309"/>
        <end position="349"/>
    </location>
</feature>
<evidence type="ECO:0000313" key="10">
    <source>
        <dbReference type="Proteomes" id="UP000314983"/>
    </source>
</evidence>
<feature type="region of interest" description="Disordered" evidence="6">
    <location>
        <begin position="640"/>
        <end position="668"/>
    </location>
</feature>
<dbReference type="SMART" id="SM01423">
    <property type="entry name" value="Milton"/>
    <property type="match status" value="1"/>
</dbReference>
<evidence type="ECO:0000256" key="5">
    <source>
        <dbReference type="SAM" id="Coils"/>
    </source>
</evidence>
<keyword evidence="10" id="KW-1185">Reference proteome</keyword>
<dbReference type="AlphaFoldDB" id="A0AAY5F1D3"/>
<dbReference type="GO" id="GO:0048311">
    <property type="term" value="P:mitochondrion distribution"/>
    <property type="evidence" value="ECO:0007669"/>
    <property type="project" value="TreeGrafter"/>
</dbReference>
<evidence type="ECO:0000313" key="9">
    <source>
        <dbReference type="Ensembl" id="ENSEEEP00000062848.1"/>
    </source>
</evidence>
<feature type="region of interest" description="Disordered" evidence="6">
    <location>
        <begin position="1"/>
        <end position="22"/>
    </location>
</feature>
<dbReference type="Ensembl" id="ENSEEET00000058100.1">
    <property type="protein sequence ID" value="ENSEEEP00000062848.1"/>
    <property type="gene ID" value="ENSEEEG00000012471.2"/>
</dbReference>
<feature type="compositionally biased region" description="Basic and acidic residues" evidence="6">
    <location>
        <begin position="400"/>
        <end position="419"/>
    </location>
</feature>
<reference evidence="9 10" key="1">
    <citation type="submission" date="2020-05" db="EMBL/GenBank/DDBJ databases">
        <title>Electrophorus electricus (electric eel) genome, fEleEle1, primary haplotype.</title>
        <authorList>
            <person name="Myers G."/>
            <person name="Meyer A."/>
            <person name="Fedrigo O."/>
            <person name="Formenti G."/>
            <person name="Rhie A."/>
            <person name="Tracey A."/>
            <person name="Sims Y."/>
            <person name="Jarvis E.D."/>
        </authorList>
    </citation>
    <scope>NUCLEOTIDE SEQUENCE [LARGE SCALE GENOMIC DNA]</scope>
</reference>
<proteinExistence type="inferred from homology"/>
<dbReference type="GO" id="GO:0017022">
    <property type="term" value="F:myosin binding"/>
    <property type="evidence" value="ECO:0007669"/>
    <property type="project" value="TreeGrafter"/>
</dbReference>
<dbReference type="GO" id="GO:0006605">
    <property type="term" value="P:protein targeting"/>
    <property type="evidence" value="ECO:0007669"/>
    <property type="project" value="TreeGrafter"/>
</dbReference>
<dbReference type="InterPro" id="IPR006933">
    <property type="entry name" value="HAP1_N"/>
</dbReference>
<dbReference type="GO" id="GO:0005739">
    <property type="term" value="C:mitochondrion"/>
    <property type="evidence" value="ECO:0007669"/>
    <property type="project" value="UniProtKB-SubCell"/>
</dbReference>
<evidence type="ECO:0000256" key="6">
    <source>
        <dbReference type="SAM" id="MobiDB-lite"/>
    </source>
</evidence>
<evidence type="ECO:0000259" key="7">
    <source>
        <dbReference type="SMART" id="SM01423"/>
    </source>
</evidence>
<accession>A0AAY5F1D3</accession>
<reference evidence="9" key="2">
    <citation type="submission" date="2025-08" db="UniProtKB">
        <authorList>
            <consortium name="Ensembl"/>
        </authorList>
    </citation>
    <scope>IDENTIFICATION</scope>
</reference>
<dbReference type="GO" id="GO:1904115">
    <property type="term" value="C:axon cytoplasm"/>
    <property type="evidence" value="ECO:0007669"/>
    <property type="project" value="GOC"/>
</dbReference>
<dbReference type="GO" id="GO:0098957">
    <property type="term" value="P:anterograde axonal transport of mitochondrion"/>
    <property type="evidence" value="ECO:0007669"/>
    <property type="project" value="TreeGrafter"/>
</dbReference>